<reference evidence="1" key="1">
    <citation type="journal article" date="2023" name="Nat. Commun.">
        <title>Diploid and tetraploid genomes of Acorus and the evolution of monocots.</title>
        <authorList>
            <person name="Ma L."/>
            <person name="Liu K.W."/>
            <person name="Li Z."/>
            <person name="Hsiao Y.Y."/>
            <person name="Qi Y."/>
            <person name="Fu T."/>
            <person name="Tang G.D."/>
            <person name="Zhang D."/>
            <person name="Sun W.H."/>
            <person name="Liu D.K."/>
            <person name="Li Y."/>
            <person name="Chen G.Z."/>
            <person name="Liu X.D."/>
            <person name="Liao X.Y."/>
            <person name="Jiang Y.T."/>
            <person name="Yu X."/>
            <person name="Hao Y."/>
            <person name="Huang J."/>
            <person name="Zhao X.W."/>
            <person name="Ke S."/>
            <person name="Chen Y.Y."/>
            <person name="Wu W.L."/>
            <person name="Hsu J.L."/>
            <person name="Lin Y.F."/>
            <person name="Huang M.D."/>
            <person name="Li C.Y."/>
            <person name="Huang L."/>
            <person name="Wang Z.W."/>
            <person name="Zhao X."/>
            <person name="Zhong W.Y."/>
            <person name="Peng D.H."/>
            <person name="Ahmad S."/>
            <person name="Lan S."/>
            <person name="Zhang J.S."/>
            <person name="Tsai W.C."/>
            <person name="Van de Peer Y."/>
            <person name="Liu Z.J."/>
        </authorList>
    </citation>
    <scope>NUCLEOTIDE SEQUENCE</scope>
    <source>
        <strain evidence="1">CP</strain>
    </source>
</reference>
<evidence type="ECO:0000313" key="1">
    <source>
        <dbReference type="EMBL" id="KAK1318834.1"/>
    </source>
</evidence>
<protein>
    <recommendedName>
        <fullName evidence="3">DUF4283 domain-containing protein</fullName>
    </recommendedName>
</protein>
<dbReference type="AlphaFoldDB" id="A0AAV9F0M2"/>
<keyword evidence="2" id="KW-1185">Reference proteome</keyword>
<dbReference type="Proteomes" id="UP001180020">
    <property type="component" value="Unassembled WGS sequence"/>
</dbReference>
<accession>A0AAV9F0M2</accession>
<gene>
    <name evidence="1" type="ORF">QJS10_CPB04g00917</name>
</gene>
<name>A0AAV9F0M2_ACOCL</name>
<reference evidence="1" key="2">
    <citation type="submission" date="2023-06" db="EMBL/GenBank/DDBJ databases">
        <authorList>
            <person name="Ma L."/>
            <person name="Liu K.-W."/>
            <person name="Li Z."/>
            <person name="Hsiao Y.-Y."/>
            <person name="Qi Y."/>
            <person name="Fu T."/>
            <person name="Tang G."/>
            <person name="Zhang D."/>
            <person name="Sun W.-H."/>
            <person name="Liu D.-K."/>
            <person name="Li Y."/>
            <person name="Chen G.-Z."/>
            <person name="Liu X.-D."/>
            <person name="Liao X.-Y."/>
            <person name="Jiang Y.-T."/>
            <person name="Yu X."/>
            <person name="Hao Y."/>
            <person name="Huang J."/>
            <person name="Zhao X.-W."/>
            <person name="Ke S."/>
            <person name="Chen Y.-Y."/>
            <person name="Wu W.-L."/>
            <person name="Hsu J.-L."/>
            <person name="Lin Y.-F."/>
            <person name="Huang M.-D."/>
            <person name="Li C.-Y."/>
            <person name="Huang L."/>
            <person name="Wang Z.-W."/>
            <person name="Zhao X."/>
            <person name="Zhong W.-Y."/>
            <person name="Peng D.-H."/>
            <person name="Ahmad S."/>
            <person name="Lan S."/>
            <person name="Zhang J.-S."/>
            <person name="Tsai W.-C."/>
            <person name="Van De Peer Y."/>
            <person name="Liu Z.-J."/>
        </authorList>
    </citation>
    <scope>NUCLEOTIDE SEQUENCE</scope>
    <source>
        <strain evidence="1">CP</strain>
        <tissue evidence="1">Leaves</tissue>
    </source>
</reference>
<dbReference type="EMBL" id="JAUJYO010000004">
    <property type="protein sequence ID" value="KAK1318834.1"/>
    <property type="molecule type" value="Genomic_DNA"/>
</dbReference>
<sequence length="531" mass="57219">MLGRSILVFWEGQGNRSVSELVEAMSLKWTDISFSQSWWLSRGRLVVRLESTTDRDFILHQGSLQVQGGRLTFHRCLFTSGSAQASGELCSAYLRGVPLVWRSEDVIQNVVEPFGYLVYFEEVEMCSELFPLIKVKFWPKKEVTVPAEIGVSLGGWKVRVEVKLEAGGKRRSFAETVSGGRDGAASVLGCRTQALPLFLGVDLPPLGLVPISPLDLPERLGDEDRTRGNMVGVDTIEATKSNTGVPGTQVDKSLAQATALALCTSTDRGKGQGVTRHLLQGMHGDRQDVHMAVHSGLGLGSHSSSSEPSIHNELGLGSWAMFVDEKGKTHWTWNSDAGLGDELARRAIFESPPLSGAHESSGASVGSPSVLPMQVVRLKSVVVGNLNHTQFSREDSSSSRDGSIRVGVLHLESGSFSDCREEQVEDSSSSPICSVAPSRQSLVPLEKEHTFVSSSVAEEVGSDPREATGESPTIVAKLFLGSPGCSKGVDVGVIIQDRQVKGRFKSLIVDEQGAEEGEAALLDWRVGTPRS</sequence>
<organism evidence="1 2">
    <name type="scientific">Acorus calamus</name>
    <name type="common">Sweet flag</name>
    <dbReference type="NCBI Taxonomy" id="4465"/>
    <lineage>
        <taxon>Eukaryota</taxon>
        <taxon>Viridiplantae</taxon>
        <taxon>Streptophyta</taxon>
        <taxon>Embryophyta</taxon>
        <taxon>Tracheophyta</taxon>
        <taxon>Spermatophyta</taxon>
        <taxon>Magnoliopsida</taxon>
        <taxon>Liliopsida</taxon>
        <taxon>Acoraceae</taxon>
        <taxon>Acorus</taxon>
    </lineage>
</organism>
<comment type="caution">
    <text evidence="1">The sequence shown here is derived from an EMBL/GenBank/DDBJ whole genome shotgun (WGS) entry which is preliminary data.</text>
</comment>
<proteinExistence type="predicted"/>
<evidence type="ECO:0008006" key="3">
    <source>
        <dbReference type="Google" id="ProtNLM"/>
    </source>
</evidence>
<evidence type="ECO:0000313" key="2">
    <source>
        <dbReference type="Proteomes" id="UP001180020"/>
    </source>
</evidence>